<dbReference type="InterPro" id="IPR050792">
    <property type="entry name" value="ADP-ribosylglycohydrolase"/>
</dbReference>
<dbReference type="SUPFAM" id="SSF101478">
    <property type="entry name" value="ADP-ribosylglycohydrolase"/>
    <property type="match status" value="1"/>
</dbReference>
<keyword evidence="6" id="KW-1185">Reference proteome</keyword>
<feature type="binding site" evidence="3">
    <location>
        <position position="72"/>
    </location>
    <ligand>
        <name>Mg(2+)</name>
        <dbReference type="ChEBI" id="CHEBI:18420"/>
        <label>1</label>
    </ligand>
</feature>
<evidence type="ECO:0000256" key="4">
    <source>
        <dbReference type="SAM" id="MobiDB-lite"/>
    </source>
</evidence>
<name>A0A369W6C2_9HYPH</name>
<dbReference type="InterPro" id="IPR036705">
    <property type="entry name" value="Ribosyl_crysJ1_sf"/>
</dbReference>
<comment type="caution">
    <text evidence="5">The sequence shown here is derived from an EMBL/GenBank/DDBJ whole genome shotgun (WGS) entry which is preliminary data.</text>
</comment>
<dbReference type="AlphaFoldDB" id="A0A369W6C2"/>
<dbReference type="GO" id="GO:0016787">
    <property type="term" value="F:hydrolase activity"/>
    <property type="evidence" value="ECO:0007669"/>
    <property type="project" value="UniProtKB-KW"/>
</dbReference>
<gene>
    <name evidence="5" type="ORF">DVH29_15710</name>
</gene>
<evidence type="ECO:0000256" key="1">
    <source>
        <dbReference type="ARBA" id="ARBA00010702"/>
    </source>
</evidence>
<protein>
    <submittedName>
        <fullName evidence="5">ADP-ribosylglycohydrolase family protein</fullName>
    </submittedName>
</protein>
<feature type="binding site" evidence="3">
    <location>
        <position position="70"/>
    </location>
    <ligand>
        <name>Mg(2+)</name>
        <dbReference type="ChEBI" id="CHEBI:18420"/>
        <label>1</label>
    </ligand>
</feature>
<keyword evidence="3" id="KW-0460">Magnesium</keyword>
<dbReference type="PANTHER" id="PTHR16222">
    <property type="entry name" value="ADP-RIBOSYLGLYCOHYDROLASE"/>
    <property type="match status" value="1"/>
</dbReference>
<comment type="similarity">
    <text evidence="1">Belongs to the ADP-ribosylglycohydrolase family.</text>
</comment>
<dbReference type="Gene3D" id="1.10.4080.10">
    <property type="entry name" value="ADP-ribosylation/Crystallin J1"/>
    <property type="match status" value="1"/>
</dbReference>
<evidence type="ECO:0000313" key="5">
    <source>
        <dbReference type="EMBL" id="RDE07631.1"/>
    </source>
</evidence>
<comment type="cofactor">
    <cofactor evidence="3">
        <name>Mg(2+)</name>
        <dbReference type="ChEBI" id="CHEBI:18420"/>
    </cofactor>
    <text evidence="3">Binds 2 magnesium ions per subunit.</text>
</comment>
<dbReference type="OrthoDB" id="9806482at2"/>
<feature type="binding site" evidence="3">
    <location>
        <position position="71"/>
    </location>
    <ligand>
        <name>Mg(2+)</name>
        <dbReference type="ChEBI" id="CHEBI:18420"/>
        <label>1</label>
    </ligand>
</feature>
<dbReference type="InterPro" id="IPR005502">
    <property type="entry name" value="Ribosyl_crysJ1"/>
</dbReference>
<sequence length="557" mass="60336">MLTNADHTAIINSALWAAAGDALGWITELSRDGTVEARTGLDRIVEPVEWRRFIGGKMGVRVHLPAGTYSDDTQLRLAVSRSIRGDGNFDAEVFARIELTAWQAYLLGAGNGTKTAAANLAKRGVNWFSNFFDKGANYISAGGNGAAMRIQPHVWATPSADSDRLFVDVIRDALITHGHPHGFVGAALHAAMLFETISRGKLPAYEDWQTILASLVRIPSWIEQDRQLAAFWRPAWEQTTGQSLGDAVHNAIDEADRDIEAVLPILASKDPARYTSALEAIGCLSDKYRGSGLKTALAASVLAHLYEGHIEDALIRSANTFASDTDTIGTMAGALLGAIEPRSPKWLIQDRDYIVDEAQRLARIRDGIRSASFPYPDLNRWAPPSTQSDAVGEFGAGLALLGLGQLEPIGEEYAAADAVWQWFSLPFGQTVLAKRRKKLKLKIEENMLPGRRSAAPASHDDSGSQAQLAFDVGAPASELRGTVARAGKKGQSGHRPQGGNDIDSWTDEVIRSGFDDLTLGQLLNYCIDKYGSIESAASFAGIIAKAKIARQRRHNSR</sequence>
<proteinExistence type="inferred from homology"/>
<feature type="binding site" evidence="3">
    <location>
        <position position="327"/>
    </location>
    <ligand>
        <name>Mg(2+)</name>
        <dbReference type="ChEBI" id="CHEBI:18420"/>
        <label>1</label>
    </ligand>
</feature>
<dbReference type="GO" id="GO:0046872">
    <property type="term" value="F:metal ion binding"/>
    <property type="evidence" value="ECO:0007669"/>
    <property type="project" value="UniProtKB-KW"/>
</dbReference>
<dbReference type="Pfam" id="PF03747">
    <property type="entry name" value="ADP_ribosyl_GH"/>
    <property type="match status" value="1"/>
</dbReference>
<keyword evidence="2 5" id="KW-0378">Hydrolase</keyword>
<evidence type="ECO:0000256" key="2">
    <source>
        <dbReference type="ARBA" id="ARBA00022801"/>
    </source>
</evidence>
<evidence type="ECO:0000256" key="3">
    <source>
        <dbReference type="PIRSR" id="PIRSR605502-1"/>
    </source>
</evidence>
<reference evidence="6" key="1">
    <citation type="submission" date="2018-07" db="EMBL/GenBank/DDBJ databases">
        <authorList>
            <person name="Liu B.-T."/>
            <person name="Du Z."/>
        </authorList>
    </citation>
    <scope>NUCLEOTIDE SEQUENCE [LARGE SCALE GENOMIC DNA]</scope>
    <source>
        <strain evidence="6">XYN52</strain>
    </source>
</reference>
<feature type="binding site" evidence="3">
    <location>
        <position position="324"/>
    </location>
    <ligand>
        <name>Mg(2+)</name>
        <dbReference type="ChEBI" id="CHEBI:18420"/>
        <label>1</label>
    </ligand>
</feature>
<evidence type="ECO:0000313" key="6">
    <source>
        <dbReference type="Proteomes" id="UP000253759"/>
    </source>
</evidence>
<feature type="region of interest" description="Disordered" evidence="4">
    <location>
        <begin position="485"/>
        <end position="504"/>
    </location>
</feature>
<accession>A0A369W6C2</accession>
<organism evidence="5 6">
    <name type="scientific">Pelagibacterium lacus</name>
    <dbReference type="NCBI Taxonomy" id="2282655"/>
    <lineage>
        <taxon>Bacteria</taxon>
        <taxon>Pseudomonadati</taxon>
        <taxon>Pseudomonadota</taxon>
        <taxon>Alphaproteobacteria</taxon>
        <taxon>Hyphomicrobiales</taxon>
        <taxon>Devosiaceae</taxon>
        <taxon>Pelagibacterium</taxon>
    </lineage>
</organism>
<dbReference type="PANTHER" id="PTHR16222:SF24">
    <property type="entry name" value="ADP-RIBOSYLHYDROLASE ARH3"/>
    <property type="match status" value="1"/>
</dbReference>
<feature type="binding site" evidence="3">
    <location>
        <position position="326"/>
    </location>
    <ligand>
        <name>Mg(2+)</name>
        <dbReference type="ChEBI" id="CHEBI:18420"/>
        <label>1</label>
    </ligand>
</feature>
<dbReference type="EMBL" id="QQNH01000047">
    <property type="protein sequence ID" value="RDE07631.1"/>
    <property type="molecule type" value="Genomic_DNA"/>
</dbReference>
<keyword evidence="3" id="KW-0479">Metal-binding</keyword>
<dbReference type="Proteomes" id="UP000253759">
    <property type="component" value="Unassembled WGS sequence"/>
</dbReference>